<evidence type="ECO:0000259" key="3">
    <source>
        <dbReference type="PROSITE" id="PS50110"/>
    </source>
</evidence>
<dbReference type="CDD" id="cd01949">
    <property type="entry name" value="GGDEF"/>
    <property type="match status" value="1"/>
</dbReference>
<evidence type="ECO:0000313" key="6">
    <source>
        <dbReference type="Proteomes" id="UP000826725"/>
    </source>
</evidence>
<feature type="modified residue" description="4-aspartylphosphate" evidence="2">
    <location>
        <position position="56"/>
    </location>
</feature>
<dbReference type="InterPro" id="IPR001789">
    <property type="entry name" value="Sig_transdc_resp-reg_receiver"/>
</dbReference>
<dbReference type="EMBL" id="AP024086">
    <property type="protein sequence ID" value="BCL61874.1"/>
    <property type="molecule type" value="Genomic_DNA"/>
</dbReference>
<feature type="domain" description="Response regulatory" evidence="3">
    <location>
        <begin position="8"/>
        <end position="123"/>
    </location>
</feature>
<dbReference type="PANTHER" id="PTHR44591:SF3">
    <property type="entry name" value="RESPONSE REGULATORY DOMAIN-CONTAINING PROTEIN"/>
    <property type="match status" value="1"/>
</dbReference>
<dbReference type="InterPro" id="IPR000160">
    <property type="entry name" value="GGDEF_dom"/>
</dbReference>
<evidence type="ECO:0000313" key="5">
    <source>
        <dbReference type="EMBL" id="BCL61874.1"/>
    </source>
</evidence>
<dbReference type="SMART" id="SM00448">
    <property type="entry name" value="REC"/>
    <property type="match status" value="1"/>
</dbReference>
<dbReference type="PROSITE" id="PS50110">
    <property type="entry name" value="RESPONSE_REGULATORY"/>
    <property type="match status" value="1"/>
</dbReference>
<dbReference type="PROSITE" id="PS50887">
    <property type="entry name" value="GGDEF"/>
    <property type="match status" value="1"/>
</dbReference>
<dbReference type="Pfam" id="PF00990">
    <property type="entry name" value="GGDEF"/>
    <property type="match status" value="1"/>
</dbReference>
<keyword evidence="1 2" id="KW-0597">Phosphoprotein</keyword>
<organism evidence="5 6">
    <name type="scientific">Desulfomarina profundi</name>
    <dbReference type="NCBI Taxonomy" id="2772557"/>
    <lineage>
        <taxon>Bacteria</taxon>
        <taxon>Pseudomonadati</taxon>
        <taxon>Thermodesulfobacteriota</taxon>
        <taxon>Desulfobulbia</taxon>
        <taxon>Desulfobulbales</taxon>
        <taxon>Desulfobulbaceae</taxon>
        <taxon>Desulfomarina</taxon>
    </lineage>
</organism>
<dbReference type="RefSeq" id="WP_228854289.1">
    <property type="nucleotide sequence ID" value="NZ_AP024086.1"/>
</dbReference>
<dbReference type="AlphaFoldDB" id="A0A8D5FP91"/>
<dbReference type="KEGG" id="dbk:DGMP_25670"/>
<dbReference type="NCBIfam" id="TIGR00254">
    <property type="entry name" value="GGDEF"/>
    <property type="match status" value="1"/>
</dbReference>
<dbReference type="Proteomes" id="UP000826725">
    <property type="component" value="Chromosome"/>
</dbReference>
<dbReference type="GO" id="GO:0000160">
    <property type="term" value="P:phosphorelay signal transduction system"/>
    <property type="evidence" value="ECO:0007669"/>
    <property type="project" value="InterPro"/>
</dbReference>
<sequence length="325" mass="36707">MLKRETEKILIIDDSTEHIKILINLLENEYDVFFAKNGREGLNILQSVAPDLILLDIVMPGMNGFEVCRTVKASKEFSEIPIIFISVHGKANDETKGLELGAIDYITKPFNPAIVKARIRNHLKLRSAMKELERLYSLALDANPMTGLPGNNSIAEHVEQSLQTNEAYSVLYTDLDNFKAFNDKYGFAHGDEVILFTADILHQALALQEKPNGFIGHVGGDDFVMIIPTEYTDKTTKLIVDNFEKGIVGFYCEEDRKRKAILSVNRRGEPRTYPIMTISIAVVDLSNTRFSTYIEVNDACVEMKKRAKTFTGSAICFDRRREEDS</sequence>
<protein>
    <submittedName>
        <fullName evidence="5">Diguanylate cyclase response regulator</fullName>
    </submittedName>
</protein>
<dbReference type="InterPro" id="IPR050595">
    <property type="entry name" value="Bact_response_regulator"/>
</dbReference>
<dbReference type="SMART" id="SM00267">
    <property type="entry name" value="GGDEF"/>
    <property type="match status" value="1"/>
</dbReference>
<evidence type="ECO:0000256" key="1">
    <source>
        <dbReference type="ARBA" id="ARBA00022553"/>
    </source>
</evidence>
<reference evidence="5" key="1">
    <citation type="submission" date="2020-09" db="EMBL/GenBank/DDBJ databases">
        <title>Desulfogranum mesoprofundum gen. nov., sp. nov., a novel mesophilic, sulfate-reducing chemolithoautotroph isolated from a deep-sea hydrothermal vent chimney in the Suiyo Seamount.</title>
        <authorList>
            <person name="Hashimoto Y."/>
            <person name="Nakagawa S."/>
        </authorList>
    </citation>
    <scope>NUCLEOTIDE SEQUENCE</scope>
    <source>
        <strain evidence="5">KT2</strain>
    </source>
</reference>
<name>A0A8D5FP91_9BACT</name>
<feature type="domain" description="GGDEF" evidence="4">
    <location>
        <begin position="166"/>
        <end position="320"/>
    </location>
</feature>
<dbReference type="PANTHER" id="PTHR44591">
    <property type="entry name" value="STRESS RESPONSE REGULATOR PROTEIN 1"/>
    <property type="match status" value="1"/>
</dbReference>
<keyword evidence="6" id="KW-1185">Reference proteome</keyword>
<evidence type="ECO:0000259" key="4">
    <source>
        <dbReference type="PROSITE" id="PS50887"/>
    </source>
</evidence>
<accession>A0A8D5FP91</accession>
<proteinExistence type="predicted"/>
<gene>
    <name evidence="5" type="ORF">DGMP_25670</name>
</gene>
<evidence type="ECO:0000256" key="2">
    <source>
        <dbReference type="PROSITE-ProRule" id="PRU00169"/>
    </source>
</evidence>
<dbReference type="Pfam" id="PF00072">
    <property type="entry name" value="Response_reg"/>
    <property type="match status" value="1"/>
</dbReference>